<comment type="caution">
    <text evidence="1">The sequence shown here is derived from an EMBL/GenBank/DDBJ whole genome shotgun (WGS) entry which is preliminary data.</text>
</comment>
<dbReference type="GO" id="GO:0005739">
    <property type="term" value="C:mitochondrion"/>
    <property type="evidence" value="ECO:0007669"/>
    <property type="project" value="TreeGrafter"/>
</dbReference>
<sequence>MSTSSSGDASGDGRSNDMVEYTSGRWIYNGALRLRERALKSDGLELRKEITTSVHSADVISLQKIAEGGFNRVFQATCNDGKIVLARLPYLCTEPESNSRLQARSPRSSI</sequence>
<dbReference type="InterPro" id="IPR051035">
    <property type="entry name" value="Mito_inheritance_9"/>
</dbReference>
<dbReference type="OrthoDB" id="10003767at2759"/>
<dbReference type="PANTHER" id="PTHR36091:SF2">
    <property type="entry name" value="AMINOGLYCOSIDE PHOSPHOTRANSFERASE DOMAIN-CONTAINING PROTEIN"/>
    <property type="match status" value="1"/>
</dbReference>
<accession>A0A9P4VR55</accession>
<dbReference type="AlphaFoldDB" id="A0A9P4VR55"/>
<evidence type="ECO:0000313" key="2">
    <source>
        <dbReference type="Proteomes" id="UP000799429"/>
    </source>
</evidence>
<name>A0A9P4VR55_9PEZI</name>
<protein>
    <submittedName>
        <fullName evidence="1">Uncharacterized protein</fullName>
    </submittedName>
</protein>
<dbReference type="EMBL" id="MU006095">
    <property type="protein sequence ID" value="KAF2839040.1"/>
    <property type="molecule type" value="Genomic_DNA"/>
</dbReference>
<reference evidence="1" key="1">
    <citation type="journal article" date="2020" name="Stud. Mycol.">
        <title>101 Dothideomycetes genomes: a test case for predicting lifestyles and emergence of pathogens.</title>
        <authorList>
            <person name="Haridas S."/>
            <person name="Albert R."/>
            <person name="Binder M."/>
            <person name="Bloem J."/>
            <person name="Labutti K."/>
            <person name="Salamov A."/>
            <person name="Andreopoulos B."/>
            <person name="Baker S."/>
            <person name="Barry K."/>
            <person name="Bills G."/>
            <person name="Bluhm B."/>
            <person name="Cannon C."/>
            <person name="Castanera R."/>
            <person name="Culley D."/>
            <person name="Daum C."/>
            <person name="Ezra D."/>
            <person name="Gonzalez J."/>
            <person name="Henrissat B."/>
            <person name="Kuo A."/>
            <person name="Liang C."/>
            <person name="Lipzen A."/>
            <person name="Lutzoni F."/>
            <person name="Magnuson J."/>
            <person name="Mondo S."/>
            <person name="Nolan M."/>
            <person name="Ohm R."/>
            <person name="Pangilinan J."/>
            <person name="Park H.-J."/>
            <person name="Ramirez L."/>
            <person name="Alfaro M."/>
            <person name="Sun H."/>
            <person name="Tritt A."/>
            <person name="Yoshinaga Y."/>
            <person name="Zwiers L.-H."/>
            <person name="Turgeon B."/>
            <person name="Goodwin S."/>
            <person name="Spatafora J."/>
            <person name="Crous P."/>
            <person name="Grigoriev I."/>
        </authorList>
    </citation>
    <scope>NUCLEOTIDE SEQUENCE</scope>
    <source>
        <strain evidence="1">CBS 101060</strain>
    </source>
</reference>
<gene>
    <name evidence="1" type="ORF">M501DRAFT_1016136</name>
</gene>
<dbReference type="Proteomes" id="UP000799429">
    <property type="component" value="Unassembled WGS sequence"/>
</dbReference>
<evidence type="ECO:0000313" key="1">
    <source>
        <dbReference type="EMBL" id="KAF2839040.1"/>
    </source>
</evidence>
<keyword evidence="2" id="KW-1185">Reference proteome</keyword>
<organism evidence="1 2">
    <name type="scientific">Patellaria atrata CBS 101060</name>
    <dbReference type="NCBI Taxonomy" id="1346257"/>
    <lineage>
        <taxon>Eukaryota</taxon>
        <taxon>Fungi</taxon>
        <taxon>Dikarya</taxon>
        <taxon>Ascomycota</taxon>
        <taxon>Pezizomycotina</taxon>
        <taxon>Dothideomycetes</taxon>
        <taxon>Dothideomycetes incertae sedis</taxon>
        <taxon>Patellariales</taxon>
        <taxon>Patellariaceae</taxon>
        <taxon>Patellaria</taxon>
    </lineage>
</organism>
<dbReference type="PANTHER" id="PTHR36091">
    <property type="entry name" value="ALTERED INHERITANCE OF MITOCHONDRIA PROTEIN 9, MITOCHONDRIAL"/>
    <property type="match status" value="1"/>
</dbReference>
<proteinExistence type="predicted"/>